<feature type="transmembrane region" description="Helical" evidence="1">
    <location>
        <begin position="248"/>
        <end position="271"/>
    </location>
</feature>
<organism evidence="2 3">
    <name type="scientific">Sporomusa acidovorans (strain ATCC 49682 / DSM 3132 / Mol)</name>
    <dbReference type="NCBI Taxonomy" id="1123286"/>
    <lineage>
        <taxon>Bacteria</taxon>
        <taxon>Bacillati</taxon>
        <taxon>Bacillota</taxon>
        <taxon>Negativicutes</taxon>
        <taxon>Selenomonadales</taxon>
        <taxon>Sporomusaceae</taxon>
        <taxon>Sporomusa</taxon>
    </lineage>
</organism>
<keyword evidence="1" id="KW-0812">Transmembrane</keyword>
<feature type="transmembrane region" description="Helical" evidence="1">
    <location>
        <begin position="209"/>
        <end position="228"/>
    </location>
</feature>
<accession>A0ABZ3J285</accession>
<dbReference type="InterPro" id="IPR029032">
    <property type="entry name" value="AhpD-like"/>
</dbReference>
<keyword evidence="1" id="KW-1133">Transmembrane helix</keyword>
<name>A0ABZ3J285_SPOA4</name>
<evidence type="ECO:0000313" key="3">
    <source>
        <dbReference type="Proteomes" id="UP000216052"/>
    </source>
</evidence>
<evidence type="ECO:0000256" key="1">
    <source>
        <dbReference type="SAM" id="Phobius"/>
    </source>
</evidence>
<dbReference type="Proteomes" id="UP000216052">
    <property type="component" value="Chromosome"/>
</dbReference>
<feature type="transmembrane region" description="Helical" evidence="1">
    <location>
        <begin position="170"/>
        <end position="188"/>
    </location>
</feature>
<dbReference type="Gene3D" id="1.20.1290.10">
    <property type="entry name" value="AhpD-like"/>
    <property type="match status" value="1"/>
</dbReference>
<keyword evidence="1" id="KW-0472">Membrane</keyword>
<evidence type="ECO:0000313" key="2">
    <source>
        <dbReference type="EMBL" id="XFO72164.1"/>
    </source>
</evidence>
<feature type="transmembrane region" description="Helical" evidence="1">
    <location>
        <begin position="125"/>
        <end position="150"/>
    </location>
</feature>
<feature type="transmembrane region" description="Helical" evidence="1">
    <location>
        <begin position="85"/>
        <end position="104"/>
    </location>
</feature>
<gene>
    <name evidence="2" type="ORF">SPACI_022100</name>
</gene>
<dbReference type="EMBL" id="CP155571">
    <property type="protein sequence ID" value="XFO72164.1"/>
    <property type="molecule type" value="Genomic_DNA"/>
</dbReference>
<evidence type="ECO:0008006" key="4">
    <source>
        <dbReference type="Google" id="ProtNLM"/>
    </source>
</evidence>
<protein>
    <recommendedName>
        <fullName evidence="4">DUF4405 domain-containing protein</fullName>
    </recommendedName>
</protein>
<keyword evidence="3" id="KW-1185">Reference proteome</keyword>
<reference evidence="2" key="1">
    <citation type="submission" date="2024-05" db="EMBL/GenBank/DDBJ databases">
        <title>Isolation and characterization of Sporomusa carbonis sp. nov., a carboxydotrophic hydrogenogen in the genus of Sporomusa isolated from a charcoal burning pile.</title>
        <authorList>
            <person name="Boeer T."/>
            <person name="Rosenbaum F."/>
            <person name="Eysell L."/>
            <person name="Mueller V."/>
            <person name="Daniel R."/>
            <person name="Poehlein A."/>
        </authorList>
    </citation>
    <scope>NUCLEOTIDE SEQUENCE [LARGE SCALE GENOMIC DNA]</scope>
    <source>
        <strain evidence="2">DSM 3132</strain>
    </source>
</reference>
<sequence>MKWKKFIALGLTAGIIMTNYLSVEATNMENNENKVTKPVAKKIVQTAGHDVLGDFAPDFARYNDDILFGEVWSRNDKLSLHDRKILHEVLGVLMLVAAVFHLIWNRQCFSSLLRGKWTFRRCLSAGINWLLIVNVLIIMATGMMISNHLFKGVFGIYLQRNIMVHQLHVSLPYLLLILLGLHLGLHWSSLWQRFTNWSCWNLQSLKYRIGCYFMMFFLIAGGVYGSFMHQVGDRLRLKHLFITAATQAPFGIFILTLLNIIGMYAVVSFMVQRSTRNSRDKCVDNEFEGEFCSKERGV</sequence>
<proteinExistence type="predicted"/>